<protein>
    <recommendedName>
        <fullName evidence="10">Smp protein</fullName>
    </recommendedName>
</protein>
<evidence type="ECO:0000256" key="2">
    <source>
        <dbReference type="ARBA" id="ARBA00005362"/>
    </source>
</evidence>
<evidence type="ECO:0000256" key="7">
    <source>
        <dbReference type="SAM" id="Phobius"/>
    </source>
</evidence>
<dbReference type="Proteomes" id="UP001501600">
    <property type="component" value="Unassembled WGS sequence"/>
</dbReference>
<keyword evidence="3" id="KW-1003">Cell membrane</keyword>
<name>A0ABP9RTD6_9GAMM</name>
<keyword evidence="4 7" id="KW-0812">Transmembrane</keyword>
<sequence length="193" mass="22373">MAITLALFAAVLIVWQQQRQAQQQQLDREALALTQQLLTHASFSAAAALKRDDDELLQWVVESLVKNPKILSASLFDYQGHQLGFAQRLFPEAHAPEPAIIERSLERHRVLTTPVLYQDEPLGYLRIRVNQRLYFYPLRQMQKDHFRQLGLLLLLSGLVGWLLGRTLSVKRAGYSYRMRRARQIKQARSRQRG</sequence>
<organism evidence="8 9">
    <name type="scientific">Ferrimonas gelatinilytica</name>
    <dbReference type="NCBI Taxonomy" id="1255257"/>
    <lineage>
        <taxon>Bacteria</taxon>
        <taxon>Pseudomonadati</taxon>
        <taxon>Pseudomonadota</taxon>
        <taxon>Gammaproteobacteria</taxon>
        <taxon>Alteromonadales</taxon>
        <taxon>Ferrimonadaceae</taxon>
        <taxon>Ferrimonas</taxon>
    </lineage>
</organism>
<dbReference type="InterPro" id="IPR019305">
    <property type="entry name" value="Uncharacterised_Smp"/>
</dbReference>
<evidence type="ECO:0000256" key="6">
    <source>
        <dbReference type="ARBA" id="ARBA00023136"/>
    </source>
</evidence>
<evidence type="ECO:0000256" key="4">
    <source>
        <dbReference type="ARBA" id="ARBA00022692"/>
    </source>
</evidence>
<gene>
    <name evidence="8" type="ORF">GCM10025772_01040</name>
</gene>
<evidence type="ECO:0000256" key="1">
    <source>
        <dbReference type="ARBA" id="ARBA00004236"/>
    </source>
</evidence>
<keyword evidence="5 7" id="KW-1133">Transmembrane helix</keyword>
<comment type="subcellular location">
    <subcellularLocation>
        <location evidence="1">Cell membrane</location>
    </subcellularLocation>
</comment>
<keyword evidence="9" id="KW-1185">Reference proteome</keyword>
<dbReference type="Pfam" id="PF10144">
    <property type="entry name" value="SMP_2"/>
    <property type="match status" value="1"/>
</dbReference>
<evidence type="ECO:0000313" key="9">
    <source>
        <dbReference type="Proteomes" id="UP001501600"/>
    </source>
</evidence>
<comment type="similarity">
    <text evidence="2">Belongs to the Smp family.</text>
</comment>
<evidence type="ECO:0000313" key="8">
    <source>
        <dbReference type="EMBL" id="GAA5186138.1"/>
    </source>
</evidence>
<evidence type="ECO:0008006" key="10">
    <source>
        <dbReference type="Google" id="ProtNLM"/>
    </source>
</evidence>
<accession>A0ABP9RTD6</accession>
<proteinExistence type="inferred from homology"/>
<dbReference type="EMBL" id="BAABLF010000001">
    <property type="protein sequence ID" value="GAA5186138.1"/>
    <property type="molecule type" value="Genomic_DNA"/>
</dbReference>
<evidence type="ECO:0000256" key="5">
    <source>
        <dbReference type="ARBA" id="ARBA00022989"/>
    </source>
</evidence>
<evidence type="ECO:0000256" key="3">
    <source>
        <dbReference type="ARBA" id="ARBA00022475"/>
    </source>
</evidence>
<reference evidence="9" key="1">
    <citation type="journal article" date="2019" name="Int. J. Syst. Evol. Microbiol.">
        <title>The Global Catalogue of Microorganisms (GCM) 10K type strain sequencing project: providing services to taxonomists for standard genome sequencing and annotation.</title>
        <authorList>
            <consortium name="The Broad Institute Genomics Platform"/>
            <consortium name="The Broad Institute Genome Sequencing Center for Infectious Disease"/>
            <person name="Wu L."/>
            <person name="Ma J."/>
        </authorList>
    </citation>
    <scope>NUCLEOTIDE SEQUENCE [LARGE SCALE GENOMIC DNA]</scope>
    <source>
        <strain evidence="9">JCM 18720</strain>
    </source>
</reference>
<comment type="caution">
    <text evidence="8">The sequence shown here is derived from an EMBL/GenBank/DDBJ whole genome shotgun (WGS) entry which is preliminary data.</text>
</comment>
<feature type="transmembrane region" description="Helical" evidence="7">
    <location>
        <begin position="149"/>
        <end position="169"/>
    </location>
</feature>
<keyword evidence="6 7" id="KW-0472">Membrane</keyword>